<feature type="compositionally biased region" description="Low complexity" evidence="1">
    <location>
        <begin position="1349"/>
        <end position="1359"/>
    </location>
</feature>
<dbReference type="Gene3D" id="1.20.900.10">
    <property type="entry name" value="Dbl homology (DH) domain"/>
    <property type="match status" value="1"/>
</dbReference>
<dbReference type="RefSeq" id="XP_021869361.1">
    <property type="nucleotide sequence ID" value="XM_022018565.1"/>
</dbReference>
<evidence type="ECO:0000313" key="3">
    <source>
        <dbReference type="EMBL" id="ORX35145.1"/>
    </source>
</evidence>
<sequence length="1435" mass="155283">METLHHGPIMTIPVGLMPSVMAIPSLATIPGSAAPTPSPHGSGEVPTLKDSPSPVDPPEVEEFMSASSSFAPSFISPAGSHIPLPRVTSSGELLEPPDPYANLESTSSQDHFVTPLSSPSQPPPGPVPGSYFPATSSTIPLVSATPPLPSKDPEPDRPRAEIEIEIPVGTPNEPLFSAYPQVDDASTVLAHKAKAFHIPIRSLTLSRPPKPRNSNDSADGPSVPTSPRLGHRPRGRRRASTVGSAPQAQAIPTTDRRGSHDETGTPGRALAALYAITPSKSLKHFRSRRASLSSVTDLSEFARRYRNRHHAATSESDTEGLSQAFPYPPDRSGSVLQPETTQPAISPRKSSLARSVVNTAPSPARSVEVVVAEEIPHGPPPRRSSLVVNFDKSSIVADNERLLAGANVVTDVHSVLSSSLTMTETSASVSAECHTSSGSTDPHPLSSTSTSLSRSVKSGKEGPGGVSAIKLQKSLEWEAKQTRARRRIERRRMVLLELVETEVAYAQDLKTLVHVYLPQLFALPGLSEITTRAIARNSDQLLRFHEAFMSRMVLVMVEEGMVPTDMALESGTKLEKVARRLASLFVDEVAEFSAYNEYCAGSIMAASLVRRISLRPDYDAFERRCQVIAATLPHRTLADLMIEATSAISPVSAPTSPYETSLRNRNRLHFRDFLIMPIQRVCRYPLLLNQMLGATSSPERDDSSIQINGEGIEDKYDVGVDVERALGAMKGVAEEADEARRLKDIEIKTATILDRLEPHPALSSSFLKTLGKCRLVGSLDVLHHHPTIAPLMPPVKVKYLGAFLYRGYLILAKVKRGKTYEVRHYLPLEVFELIDIEEGFLPHCVRLNLRDHNFDLAASCDAEKEVWKAAITEARDQSTMPPFELPASVSPFAARKRRMSAALPPTDASSPEAVSPSQSKRHTIFGTFASMSDFGVVDTTATAPIDDVQPFITPQSSPTRSSFGFTPDQAGRPGQPSTILLKRATAPQRVIVDRGLGDIISESCATARSKAQLHQVLFLPDMPVSEVRDRMSIRDSTLLRRRRSFLDSHAATFDIAFTGEIRGSVIPSRPSHRSSFETERPRHAHTRAHSHGGSHRMTKPSGDTMTDLETLETRQEEMDETTASEMGTLTREVNTAIISRTNSVASFYGAPQISPPNSHHPSLSNLRQAAFDFVESPIKVSPTPWATLNRRQTASSYNLHQKTPVPHRAMSTPVSPVLKAKEKELPPLPGSKELPRVPQGPAGMLPPPFLRRVMKSDSGTTSRSNSSDSAPSSTGSGSQGSNGGGEKKVTQGGDEDDNKPLGTTWQNLRRSMSFRRERPTFSRESSDRDRDRDVMDSPRSMKLSLPLFSRPSISRASSSGVDGGGPASVADSEEGLGGESGMPTFMQVGSGGEKGVGAGAASGEDDDDAGDGGAAGLKRKKSARLFQTLSRFTPM</sequence>
<dbReference type="GO" id="GO:0005737">
    <property type="term" value="C:cytoplasm"/>
    <property type="evidence" value="ECO:0007669"/>
    <property type="project" value="TreeGrafter"/>
</dbReference>
<dbReference type="OrthoDB" id="1716625at2759"/>
<dbReference type="SMART" id="SM00325">
    <property type="entry name" value="RhoGEF"/>
    <property type="match status" value="1"/>
</dbReference>
<dbReference type="STRING" id="4999.A0A1Y1UDJ5"/>
<dbReference type="Proteomes" id="UP000193218">
    <property type="component" value="Unassembled WGS sequence"/>
</dbReference>
<dbReference type="GO" id="GO:0005085">
    <property type="term" value="F:guanyl-nucleotide exchange factor activity"/>
    <property type="evidence" value="ECO:0007669"/>
    <property type="project" value="InterPro"/>
</dbReference>
<comment type="caution">
    <text evidence="3">The sequence shown here is derived from an EMBL/GenBank/DDBJ whole genome shotgun (WGS) entry which is preliminary data.</text>
</comment>
<feature type="region of interest" description="Disordered" evidence="1">
    <location>
        <begin position="900"/>
        <end position="919"/>
    </location>
</feature>
<feature type="compositionally biased region" description="Basic residues" evidence="1">
    <location>
        <begin position="229"/>
        <end position="239"/>
    </location>
</feature>
<dbReference type="InterPro" id="IPR011993">
    <property type="entry name" value="PH-like_dom_sf"/>
</dbReference>
<feature type="compositionally biased region" description="Basic and acidic residues" evidence="1">
    <location>
        <begin position="1314"/>
        <end position="1336"/>
    </location>
</feature>
<reference evidence="3 4" key="1">
    <citation type="submission" date="2017-03" db="EMBL/GenBank/DDBJ databases">
        <title>Widespread Adenine N6-methylation of Active Genes in Fungi.</title>
        <authorList>
            <consortium name="DOE Joint Genome Institute"/>
            <person name="Mondo S.J."/>
            <person name="Dannebaum R.O."/>
            <person name="Kuo R.C."/>
            <person name="Louie K.B."/>
            <person name="Bewick A.J."/>
            <person name="Labutti K."/>
            <person name="Haridas S."/>
            <person name="Kuo A."/>
            <person name="Salamov A."/>
            <person name="Ahrendt S.R."/>
            <person name="Lau R."/>
            <person name="Bowen B.P."/>
            <person name="Lipzen A."/>
            <person name="Sullivan W."/>
            <person name="Andreopoulos W.B."/>
            <person name="Clum A."/>
            <person name="Lindquist E."/>
            <person name="Daum C."/>
            <person name="Northen T.R."/>
            <person name="Ramamoorthy G."/>
            <person name="Schmitz R.J."/>
            <person name="Gryganskyi A."/>
            <person name="Culley D."/>
            <person name="Magnuson J."/>
            <person name="James T.Y."/>
            <person name="O'Malley M.A."/>
            <person name="Stajich J.E."/>
            <person name="Spatafora J.W."/>
            <person name="Visel A."/>
            <person name="Grigoriev I.V."/>
        </authorList>
    </citation>
    <scope>NUCLEOTIDE SEQUENCE [LARGE SCALE GENOMIC DNA]</scope>
    <source>
        <strain evidence="3 4">NRRL Y-17943</strain>
    </source>
</reference>
<dbReference type="PANTHER" id="PTHR45818:SF3">
    <property type="entry name" value="PROTEIN VAV"/>
    <property type="match status" value="1"/>
</dbReference>
<feature type="region of interest" description="Disordered" evidence="1">
    <location>
        <begin position="1066"/>
        <end position="1105"/>
    </location>
</feature>
<feature type="compositionally biased region" description="Polar residues" evidence="1">
    <location>
        <begin position="952"/>
        <end position="964"/>
    </location>
</feature>
<feature type="domain" description="DH" evidence="2">
    <location>
        <begin position="490"/>
        <end position="739"/>
    </location>
</feature>
<feature type="region of interest" description="Disordered" evidence="1">
    <location>
        <begin position="201"/>
        <end position="265"/>
    </location>
</feature>
<feature type="compositionally biased region" description="Basic residues" evidence="1">
    <location>
        <begin position="1082"/>
        <end position="1098"/>
    </location>
</feature>
<dbReference type="InterPro" id="IPR035899">
    <property type="entry name" value="DBL_dom_sf"/>
</dbReference>
<name>A0A1Y1UDJ5_9TREE</name>
<keyword evidence="4" id="KW-1185">Reference proteome</keyword>
<feature type="region of interest" description="Disordered" evidence="1">
    <location>
        <begin position="429"/>
        <end position="466"/>
    </location>
</feature>
<feature type="compositionally biased region" description="Polar residues" evidence="1">
    <location>
        <begin position="334"/>
        <end position="361"/>
    </location>
</feature>
<feature type="compositionally biased region" description="Polar residues" evidence="1">
    <location>
        <begin position="241"/>
        <end position="252"/>
    </location>
</feature>
<dbReference type="Gene3D" id="2.30.29.30">
    <property type="entry name" value="Pleckstrin-homology domain (PH domain)/Phosphotyrosine-binding domain (PTB)"/>
    <property type="match status" value="1"/>
</dbReference>
<accession>A0A1Y1UDJ5</accession>
<dbReference type="SUPFAM" id="SSF50729">
    <property type="entry name" value="PH domain-like"/>
    <property type="match status" value="1"/>
</dbReference>
<dbReference type="SUPFAM" id="SSF48065">
    <property type="entry name" value="DBL homology domain (DH-domain)"/>
    <property type="match status" value="1"/>
</dbReference>
<feature type="region of interest" description="Disordered" evidence="1">
    <location>
        <begin position="1224"/>
        <end position="1420"/>
    </location>
</feature>
<evidence type="ECO:0000256" key="1">
    <source>
        <dbReference type="SAM" id="MobiDB-lite"/>
    </source>
</evidence>
<feature type="region of interest" description="Disordered" evidence="1">
    <location>
        <begin position="86"/>
        <end position="171"/>
    </location>
</feature>
<dbReference type="Pfam" id="PF00621">
    <property type="entry name" value="RhoGEF"/>
    <property type="match status" value="1"/>
</dbReference>
<feature type="compositionally biased region" description="Low complexity" evidence="1">
    <location>
        <begin position="445"/>
        <end position="455"/>
    </location>
</feature>
<evidence type="ECO:0000313" key="4">
    <source>
        <dbReference type="Proteomes" id="UP000193218"/>
    </source>
</evidence>
<dbReference type="InParanoid" id="A0A1Y1UDJ5"/>
<organism evidence="3 4">
    <name type="scientific">Kockovaella imperatae</name>
    <dbReference type="NCBI Taxonomy" id="4999"/>
    <lineage>
        <taxon>Eukaryota</taxon>
        <taxon>Fungi</taxon>
        <taxon>Dikarya</taxon>
        <taxon>Basidiomycota</taxon>
        <taxon>Agaricomycotina</taxon>
        <taxon>Tremellomycetes</taxon>
        <taxon>Tremellales</taxon>
        <taxon>Cuniculitremaceae</taxon>
        <taxon>Kockovaella</taxon>
    </lineage>
</organism>
<dbReference type="GeneID" id="33560374"/>
<feature type="compositionally biased region" description="Gly residues" evidence="1">
    <location>
        <begin position="1389"/>
        <end position="1400"/>
    </location>
</feature>
<feature type="compositionally biased region" description="Polar residues" evidence="1">
    <location>
        <begin position="429"/>
        <end position="440"/>
    </location>
</feature>
<feature type="region of interest" description="Disordered" evidence="1">
    <location>
        <begin position="309"/>
        <end position="364"/>
    </location>
</feature>
<dbReference type="PANTHER" id="PTHR45818">
    <property type="entry name" value="PROTEIN VAV"/>
    <property type="match status" value="1"/>
</dbReference>
<feature type="compositionally biased region" description="Low complexity" evidence="1">
    <location>
        <begin position="1256"/>
        <end position="1276"/>
    </location>
</feature>
<feature type="compositionally biased region" description="Basic and acidic residues" evidence="1">
    <location>
        <begin position="254"/>
        <end position="263"/>
    </location>
</feature>
<proteinExistence type="predicted"/>
<evidence type="ECO:0000259" key="2">
    <source>
        <dbReference type="PROSITE" id="PS50010"/>
    </source>
</evidence>
<dbReference type="EMBL" id="NBSH01000012">
    <property type="protein sequence ID" value="ORX35145.1"/>
    <property type="molecule type" value="Genomic_DNA"/>
</dbReference>
<protein>
    <recommendedName>
        <fullName evidence="2">DH domain-containing protein</fullName>
    </recommendedName>
</protein>
<dbReference type="PROSITE" id="PS50010">
    <property type="entry name" value="DH_2"/>
    <property type="match status" value="1"/>
</dbReference>
<feature type="compositionally biased region" description="Basic and acidic residues" evidence="1">
    <location>
        <begin position="151"/>
        <end position="162"/>
    </location>
</feature>
<dbReference type="InterPro" id="IPR000219">
    <property type="entry name" value="DH_dom"/>
</dbReference>
<feature type="region of interest" description="Disordered" evidence="1">
    <location>
        <begin position="31"/>
        <end position="66"/>
    </location>
</feature>
<feature type="region of interest" description="Disordered" evidence="1">
    <location>
        <begin position="950"/>
        <end position="976"/>
    </location>
</feature>
<gene>
    <name evidence="3" type="ORF">BD324DRAFT_652858</name>
</gene>
<feature type="compositionally biased region" description="Polar residues" evidence="1">
    <location>
        <begin position="1301"/>
        <end position="1310"/>
    </location>
</feature>